<evidence type="ECO:0000313" key="7">
    <source>
        <dbReference type="Proteomes" id="UP001172681"/>
    </source>
</evidence>
<feature type="domain" description="Tyrosinase copper-binding" evidence="5">
    <location>
        <begin position="277"/>
        <end position="288"/>
    </location>
</feature>
<dbReference type="GO" id="GO:0016491">
    <property type="term" value="F:oxidoreductase activity"/>
    <property type="evidence" value="ECO:0007669"/>
    <property type="project" value="InterPro"/>
</dbReference>
<dbReference type="AlphaFoldDB" id="A0AA38XVF3"/>
<dbReference type="InterPro" id="IPR008922">
    <property type="entry name" value="Di-copper_centre_dom_sf"/>
</dbReference>
<dbReference type="EMBL" id="JAPDRN010000095">
    <property type="protein sequence ID" value="KAJ9624310.1"/>
    <property type="molecule type" value="Genomic_DNA"/>
</dbReference>
<dbReference type="PRINTS" id="PR00092">
    <property type="entry name" value="TYROSINASE"/>
</dbReference>
<dbReference type="PANTHER" id="PTHR11474:SF126">
    <property type="entry name" value="TYROSINASE-LIKE PROTEIN TYR-1-RELATED"/>
    <property type="match status" value="1"/>
</dbReference>
<comment type="caution">
    <text evidence="6">The sequence shown here is derived from an EMBL/GenBank/DDBJ whole genome shotgun (WGS) entry which is preliminary data.</text>
</comment>
<proteinExistence type="predicted"/>
<keyword evidence="4" id="KW-1133">Transmembrane helix</keyword>
<evidence type="ECO:0000256" key="2">
    <source>
        <dbReference type="ARBA" id="ARBA00023008"/>
    </source>
</evidence>
<dbReference type="Gene3D" id="1.10.1280.10">
    <property type="entry name" value="Di-copper center containing domain from catechol oxidase"/>
    <property type="match status" value="2"/>
</dbReference>
<keyword evidence="1" id="KW-0479">Metal-binding</keyword>
<feature type="transmembrane region" description="Helical" evidence="4">
    <location>
        <begin position="48"/>
        <end position="66"/>
    </location>
</feature>
<reference evidence="6" key="1">
    <citation type="submission" date="2022-10" db="EMBL/GenBank/DDBJ databases">
        <title>Culturing micro-colonial fungi from biological soil crusts in the Mojave desert and describing Neophaeococcomyces mojavensis, and introducing the new genera and species Taxawa tesnikishii.</title>
        <authorList>
            <person name="Kurbessoian T."/>
            <person name="Stajich J.E."/>
        </authorList>
    </citation>
    <scope>NUCLEOTIDE SEQUENCE</scope>
    <source>
        <strain evidence="6">TK_35</strain>
    </source>
</reference>
<dbReference type="PROSITE" id="PS00498">
    <property type="entry name" value="TYROSINASE_2"/>
    <property type="match status" value="1"/>
</dbReference>
<accession>A0AA38XVF3</accession>
<feature type="compositionally biased region" description="Low complexity" evidence="3">
    <location>
        <begin position="7"/>
        <end position="19"/>
    </location>
</feature>
<evidence type="ECO:0000256" key="3">
    <source>
        <dbReference type="SAM" id="MobiDB-lite"/>
    </source>
</evidence>
<evidence type="ECO:0000256" key="4">
    <source>
        <dbReference type="SAM" id="Phobius"/>
    </source>
</evidence>
<feature type="region of interest" description="Disordered" evidence="3">
    <location>
        <begin position="1"/>
        <end position="24"/>
    </location>
</feature>
<organism evidence="6 7">
    <name type="scientific">Knufia peltigerae</name>
    <dbReference type="NCBI Taxonomy" id="1002370"/>
    <lineage>
        <taxon>Eukaryota</taxon>
        <taxon>Fungi</taxon>
        <taxon>Dikarya</taxon>
        <taxon>Ascomycota</taxon>
        <taxon>Pezizomycotina</taxon>
        <taxon>Eurotiomycetes</taxon>
        <taxon>Chaetothyriomycetidae</taxon>
        <taxon>Chaetothyriales</taxon>
        <taxon>Trichomeriaceae</taxon>
        <taxon>Knufia</taxon>
    </lineage>
</organism>
<dbReference type="SUPFAM" id="SSF48056">
    <property type="entry name" value="Di-copper centre-containing domain"/>
    <property type="match status" value="1"/>
</dbReference>
<name>A0AA38XVF3_9EURO</name>
<dbReference type="InterPro" id="IPR050316">
    <property type="entry name" value="Tyrosinase/Hemocyanin"/>
</dbReference>
<keyword evidence="4" id="KW-0472">Membrane</keyword>
<keyword evidence="2" id="KW-0186">Copper</keyword>
<evidence type="ECO:0000259" key="5">
    <source>
        <dbReference type="PROSITE" id="PS00498"/>
    </source>
</evidence>
<protein>
    <recommendedName>
        <fullName evidence="5">Tyrosinase copper-binding domain-containing protein</fullName>
    </recommendedName>
</protein>
<dbReference type="GO" id="GO:0046872">
    <property type="term" value="F:metal ion binding"/>
    <property type="evidence" value="ECO:0007669"/>
    <property type="project" value="UniProtKB-KW"/>
</dbReference>
<dbReference type="PANTHER" id="PTHR11474">
    <property type="entry name" value="TYROSINASE FAMILY MEMBER"/>
    <property type="match status" value="1"/>
</dbReference>
<dbReference type="Pfam" id="PF00264">
    <property type="entry name" value="Tyrosinase"/>
    <property type="match status" value="1"/>
</dbReference>
<evidence type="ECO:0000313" key="6">
    <source>
        <dbReference type="EMBL" id="KAJ9624310.1"/>
    </source>
</evidence>
<dbReference type="Proteomes" id="UP001172681">
    <property type="component" value="Unassembled WGS sequence"/>
</dbReference>
<sequence length="349" mass="40105">MAILPVSPGISSERSSSSSNDDALDEEKVQKENFRWHRSGRASKTGEWVTIFVLIVVLIMSAMVFVTSDWLHRRSIHVPDNNNTLCRKNLRRNWVELSVDEKHQYIDAVSCLRRKPSRFNSTNMSLYDDFPRIHARVGSYAHQSAPFFAWHRYLIHLYEKTLREECEYEGNLVYWDWTQDWEKPSASSVVTGVANGQFAGLQVHSFGPVDESHCLSRGFWDRVDFDVLGKFLDPERVSKILMLDDYEAFLLALESSAHNAIPQGVGGDFAFHAAPYDPVFFLHHTQVDRLWWTWQQRHPNKKYEYNGANLRGSSIPATLDDVLVTGGFADDVKVREVMSTDGPMMCYGY</sequence>
<dbReference type="InterPro" id="IPR002227">
    <property type="entry name" value="Tyrosinase_Cu-bd"/>
</dbReference>
<gene>
    <name evidence="6" type="ORF">H2204_010866</name>
</gene>
<evidence type="ECO:0000256" key="1">
    <source>
        <dbReference type="ARBA" id="ARBA00022723"/>
    </source>
</evidence>
<keyword evidence="4" id="KW-0812">Transmembrane</keyword>
<keyword evidence="7" id="KW-1185">Reference proteome</keyword>